<accession>A0A1L3KS67</accession>
<dbReference type="EMBL" id="KY194792">
    <property type="protein sequence ID" value="APG80666.1"/>
    <property type="molecule type" value="Genomic_DNA"/>
</dbReference>
<proteinExistence type="predicted"/>
<evidence type="ECO:0000313" key="1">
    <source>
        <dbReference type="EMBL" id="APG80666.1"/>
    </source>
</evidence>
<reference evidence="1" key="1">
    <citation type="submission" date="2016-11" db="EMBL/GenBank/DDBJ databases">
        <title>New CRISPR-Cas systems from uncultivated microbespotential reviewing scientists.</title>
        <authorList>
            <person name="Burstein D."/>
            <person name="Harrington L.B."/>
            <person name="Strutt S.C."/>
            <person name="Probst A.J."/>
            <person name="Anantharaman K."/>
            <person name="Thoman B.C."/>
            <person name="Doudna J.A."/>
            <person name="Banfield J.F."/>
        </authorList>
    </citation>
    <scope>NUCLEOTIDE SEQUENCE</scope>
</reference>
<dbReference type="AlphaFoldDB" id="A0A1L3KS67"/>
<sequence>MRKHIAVPLELAAGILSFAADKKLSFSSAALQLAYCGMQRLGNTPKAPVSVAGELPKVYKSKKPLPEVRNEYFIYLTTEQYAEIKAQADSQAKRFSAYFSYLVYLGAAENNVEVNMIFEVD</sequence>
<name>A0A1L3KS67_9ZZZZ</name>
<protein>
    <submittedName>
        <fullName evidence="1">Uncharacterized protein</fullName>
    </submittedName>
</protein>
<organism evidence="1">
    <name type="scientific">uncultured microorganism</name>
    <dbReference type="NCBI Taxonomy" id="358574"/>
    <lineage>
        <taxon>unclassified sequences</taxon>
        <taxon>environmental samples</taxon>
    </lineage>
</organism>